<evidence type="ECO:0000313" key="1">
    <source>
        <dbReference type="EMBL" id="AUB81637.1"/>
    </source>
</evidence>
<dbReference type="Pfam" id="PF14076">
    <property type="entry name" value="DUF4258"/>
    <property type="match status" value="1"/>
</dbReference>
<keyword evidence="2" id="KW-1185">Reference proteome</keyword>
<dbReference type="EMBL" id="CP020370">
    <property type="protein sequence ID" value="AUB81637.1"/>
    <property type="molecule type" value="Genomic_DNA"/>
</dbReference>
<dbReference type="OrthoDB" id="8906826at2"/>
<dbReference type="KEGG" id="tsy:THSYN_12150"/>
<dbReference type="Proteomes" id="UP000232638">
    <property type="component" value="Chromosome"/>
</dbReference>
<name>A0A2K8U7W3_9GAMM</name>
<evidence type="ECO:0008006" key="3">
    <source>
        <dbReference type="Google" id="ProtNLM"/>
    </source>
</evidence>
<dbReference type="InterPro" id="IPR025354">
    <property type="entry name" value="DUF4258"/>
</dbReference>
<dbReference type="RefSeq" id="WP_100919400.1">
    <property type="nucleotide sequence ID" value="NZ_CP020370.1"/>
</dbReference>
<protein>
    <recommendedName>
        <fullName evidence="3">DUF4258 domain-containing protein</fullName>
    </recommendedName>
</protein>
<reference evidence="1 2" key="1">
    <citation type="submission" date="2017-03" db="EMBL/GenBank/DDBJ databases">
        <title>Complete genome sequence of Candidatus 'Thiodictyon syntrophicum' sp. nov. strain Cad16T, a photolithoautotroph purple sulfur bacterium isolated from an alpine meromictic lake.</title>
        <authorList>
            <person name="Luedin S.M."/>
            <person name="Pothier J.F."/>
            <person name="Danza F."/>
            <person name="Storelli N."/>
            <person name="Wittwer M."/>
            <person name="Tonolla M."/>
        </authorList>
    </citation>
    <scope>NUCLEOTIDE SEQUENCE [LARGE SCALE GENOMIC DNA]</scope>
    <source>
        <strain evidence="1 2">Cad16T</strain>
    </source>
</reference>
<evidence type="ECO:0000313" key="2">
    <source>
        <dbReference type="Proteomes" id="UP000232638"/>
    </source>
</evidence>
<organism evidence="1 2">
    <name type="scientific">Candidatus Thiodictyon syntrophicum</name>
    <dbReference type="NCBI Taxonomy" id="1166950"/>
    <lineage>
        <taxon>Bacteria</taxon>
        <taxon>Pseudomonadati</taxon>
        <taxon>Pseudomonadota</taxon>
        <taxon>Gammaproteobacteria</taxon>
        <taxon>Chromatiales</taxon>
        <taxon>Chromatiaceae</taxon>
        <taxon>Thiodictyon</taxon>
    </lineage>
</organism>
<accession>A0A2K8U7W3</accession>
<dbReference type="AlphaFoldDB" id="A0A2K8U7W3"/>
<gene>
    <name evidence="1" type="ORF">THSYN_12150</name>
</gene>
<proteinExistence type="predicted"/>
<sequence length="90" mass="10199">MSEVFTSARFGKRVWLTDHALAAMKKRGVTLAEVEVLIEQGAYLGNGKDDGWLFRRFDGRADNLVCAAVTNRQAIVVKTIMINWREREEA</sequence>